<evidence type="ECO:0000313" key="7">
    <source>
        <dbReference type="Proteomes" id="UP000053562"/>
    </source>
</evidence>
<proteinExistence type="predicted"/>
<feature type="region of interest" description="Disordered" evidence="4">
    <location>
        <begin position="280"/>
        <end position="347"/>
    </location>
</feature>
<evidence type="ECO:0000259" key="5">
    <source>
        <dbReference type="PROSITE" id="PS50102"/>
    </source>
</evidence>
<dbReference type="SMART" id="SM00360">
    <property type="entry name" value="RRM"/>
    <property type="match status" value="2"/>
</dbReference>
<feature type="compositionally biased region" description="Basic and acidic residues" evidence="4">
    <location>
        <begin position="654"/>
        <end position="670"/>
    </location>
</feature>
<dbReference type="GO" id="GO:0003729">
    <property type="term" value="F:mRNA binding"/>
    <property type="evidence" value="ECO:0007669"/>
    <property type="project" value="InterPro"/>
</dbReference>
<accession>A0A0J9SAB9</accession>
<keyword evidence="1" id="KW-0677">Repeat</keyword>
<dbReference type="PANTHER" id="PTHR47640:SF10">
    <property type="entry name" value="TRNA SELENOCYSTEINE 1-ASSOCIATED PROTEIN 1-RELATED"/>
    <property type="match status" value="1"/>
</dbReference>
<dbReference type="PANTHER" id="PTHR47640">
    <property type="entry name" value="TRNA SELENOCYSTEINE 1-ASSOCIATED PROTEIN 1-RELATED-RELATED"/>
    <property type="match status" value="1"/>
</dbReference>
<dbReference type="InterPro" id="IPR035979">
    <property type="entry name" value="RBD_domain_sf"/>
</dbReference>
<dbReference type="Proteomes" id="UP000053562">
    <property type="component" value="Unassembled WGS sequence"/>
</dbReference>
<dbReference type="OrthoDB" id="446113at2759"/>
<gene>
    <name evidence="6" type="ORF">PVIIG_01033</name>
</gene>
<dbReference type="CDD" id="cd00590">
    <property type="entry name" value="RRM_SF"/>
    <property type="match status" value="1"/>
</dbReference>
<protein>
    <submittedName>
        <fullName evidence="6">RNA binding function</fullName>
    </submittedName>
</protein>
<keyword evidence="2 3" id="KW-0694">RNA-binding</keyword>
<dbReference type="PROSITE" id="PS50102">
    <property type="entry name" value="RRM"/>
    <property type="match status" value="2"/>
</dbReference>
<dbReference type="InterPro" id="IPR000504">
    <property type="entry name" value="RRM_dom"/>
</dbReference>
<feature type="domain" description="RRM" evidence="5">
    <location>
        <begin position="23"/>
        <end position="108"/>
    </location>
</feature>
<organism evidence="6 7">
    <name type="scientific">Plasmodium vivax India VII</name>
    <dbReference type="NCBI Taxonomy" id="1077284"/>
    <lineage>
        <taxon>Eukaryota</taxon>
        <taxon>Sar</taxon>
        <taxon>Alveolata</taxon>
        <taxon>Apicomplexa</taxon>
        <taxon>Aconoidasida</taxon>
        <taxon>Haemosporida</taxon>
        <taxon>Plasmodiidae</taxon>
        <taxon>Plasmodium</taxon>
        <taxon>Plasmodium (Plasmodium)</taxon>
    </lineage>
</organism>
<evidence type="ECO:0000256" key="2">
    <source>
        <dbReference type="ARBA" id="ARBA00022884"/>
    </source>
</evidence>
<dbReference type="Gene3D" id="3.30.70.330">
    <property type="match status" value="2"/>
</dbReference>
<evidence type="ECO:0000256" key="1">
    <source>
        <dbReference type="ARBA" id="ARBA00022737"/>
    </source>
</evidence>
<name>A0A0J9SAB9_PLAVI</name>
<feature type="region of interest" description="Disordered" evidence="4">
    <location>
        <begin position="599"/>
        <end position="670"/>
    </location>
</feature>
<dbReference type="SUPFAM" id="SSF54928">
    <property type="entry name" value="RNA-binding domain, RBD"/>
    <property type="match status" value="2"/>
</dbReference>
<dbReference type="AlphaFoldDB" id="A0A0J9SAB9"/>
<evidence type="ECO:0000256" key="3">
    <source>
        <dbReference type="PROSITE-ProRule" id="PRU00176"/>
    </source>
</evidence>
<feature type="compositionally biased region" description="Low complexity" evidence="4">
    <location>
        <begin position="294"/>
        <end position="321"/>
    </location>
</feature>
<reference evidence="6 7" key="1">
    <citation type="submission" date="2011-08" db="EMBL/GenBank/DDBJ databases">
        <title>The Genome Sequence of Plasmodium vivax India VII.</title>
        <authorList>
            <consortium name="The Broad Institute Genome Sequencing Platform"/>
            <consortium name="The Broad Institute Genome Sequencing Center for Infectious Disease"/>
            <person name="Neafsey D."/>
            <person name="Carlton J."/>
            <person name="Barnwell J."/>
            <person name="Collins W."/>
            <person name="Escalante A."/>
            <person name="Mullikin J."/>
            <person name="Saul A."/>
            <person name="Guigo R."/>
            <person name="Camara F."/>
            <person name="Young S.K."/>
            <person name="Zeng Q."/>
            <person name="Gargeya S."/>
            <person name="Fitzgerald M."/>
            <person name="Haas B."/>
            <person name="Abouelleil A."/>
            <person name="Alvarado L."/>
            <person name="Arachchi H.M."/>
            <person name="Berlin A."/>
            <person name="Brown A."/>
            <person name="Chapman S.B."/>
            <person name="Chen Z."/>
            <person name="Dunbar C."/>
            <person name="Freedman E."/>
            <person name="Gearin G."/>
            <person name="Gellesch M."/>
            <person name="Goldberg J."/>
            <person name="Griggs A."/>
            <person name="Gujja S."/>
            <person name="Heiman D."/>
            <person name="Howarth C."/>
            <person name="Larson L."/>
            <person name="Lui A."/>
            <person name="MacDonald P.J.P."/>
            <person name="Montmayeur A."/>
            <person name="Murphy C."/>
            <person name="Neiman D."/>
            <person name="Pearson M."/>
            <person name="Priest M."/>
            <person name="Roberts A."/>
            <person name="Saif S."/>
            <person name="Shea T."/>
            <person name="Shenoy N."/>
            <person name="Sisk P."/>
            <person name="Stolte C."/>
            <person name="Sykes S."/>
            <person name="Wortman J."/>
            <person name="Nusbaum C."/>
            <person name="Birren B."/>
        </authorList>
    </citation>
    <scope>NUCLEOTIDE SEQUENCE [LARGE SCALE GENOMIC DNA]</scope>
    <source>
        <strain evidence="6 7">India VII</strain>
    </source>
</reference>
<dbReference type="EMBL" id="KQ234316">
    <property type="protein sequence ID" value="KMZ79759.1"/>
    <property type="molecule type" value="Genomic_DNA"/>
</dbReference>
<dbReference type="GO" id="GO:0005829">
    <property type="term" value="C:cytosol"/>
    <property type="evidence" value="ECO:0007669"/>
    <property type="project" value="TreeGrafter"/>
</dbReference>
<feature type="compositionally biased region" description="Low complexity" evidence="4">
    <location>
        <begin position="330"/>
        <end position="345"/>
    </location>
</feature>
<feature type="compositionally biased region" description="Low complexity" evidence="4">
    <location>
        <begin position="621"/>
        <end position="638"/>
    </location>
</feature>
<evidence type="ECO:0000313" key="6">
    <source>
        <dbReference type="EMBL" id="KMZ79759.1"/>
    </source>
</evidence>
<evidence type="ECO:0000256" key="4">
    <source>
        <dbReference type="SAM" id="MobiDB-lite"/>
    </source>
</evidence>
<sequence length="670" mass="74877">MNNTSKSEQVKENKEGSGSNTTKTLWVGDLDKIKDEVVDENYILYCMFYEFAEDIIKVKLCKEKNSQKYSYAFIEFTNFDIAKYCFDNLNGKWIPGRIHKFKLNWAKYNVSDNVNTSEKSLDVELDDKGTYSIYVGGLPKGTTKEEIETLFSRFYSSICFVKMIKNTQKNQNKIYCFIHFFNHDECIRALTEMDGHDFKGCKIKVSKSNGVKIGKGGGEGNNYYYKNNNYQMHMNSLKGMNMGNYNVGAYGGNYAQGGYTQGNYPQGSYNQAGYPQANYNQANYNAHSGGGSGANNNSNGATSNNNPPNSASNSSKVANNQADEEENKNVTAAGVAAPTGVPTGGDPNKNYYMYYHNVNSELNNPYKVNYYDHLSSNVTSYPAYSTTANHGTTSLSYNSNSYGSEMNYYTGQMTQMTQLAQMAQMSNYGNDVNHTSNFPGSNGQVSNYTSEFNCITNYNLTPGKEDEQNLMNYRMANVNYASAVNEHADEGVKNMAHEKKEGNGNLKNEGISAEVNIMNHMTKKNQLMEGNPNSMNHAYGLNFYNRPCPNEYSNSAFNPMGLNKSNTHDEINYNGSMGNCHPNEMSEMSGANNYYYDGDAQNIKGRSNHGRGSHKEKNNNRNHSNTNNSTNNGSVDNNETIDNEQSVHNNDIVDNDRSDGKDDSNDEDNK</sequence>
<dbReference type="CDD" id="cd12344">
    <property type="entry name" value="RRM1_SECp43_like"/>
    <property type="match status" value="1"/>
</dbReference>
<dbReference type="Pfam" id="PF00076">
    <property type="entry name" value="RRM_1"/>
    <property type="match status" value="2"/>
</dbReference>
<dbReference type="InterPro" id="IPR012677">
    <property type="entry name" value="Nucleotide-bd_a/b_plait_sf"/>
</dbReference>
<feature type="domain" description="RRM" evidence="5">
    <location>
        <begin position="131"/>
        <end position="210"/>
    </location>
</feature>
<dbReference type="InterPro" id="IPR050825">
    <property type="entry name" value="RBM42_RBP45_47-like"/>
</dbReference>